<dbReference type="GO" id="GO:0019005">
    <property type="term" value="C:SCF ubiquitin ligase complex"/>
    <property type="evidence" value="ECO:0007669"/>
    <property type="project" value="TreeGrafter"/>
</dbReference>
<evidence type="ECO:0008006" key="3">
    <source>
        <dbReference type="Google" id="ProtNLM"/>
    </source>
</evidence>
<dbReference type="PANTHER" id="PTHR20988">
    <property type="entry name" value="TRANSMEMBRANE PROTEIN 183A-RELATED"/>
    <property type="match status" value="1"/>
</dbReference>
<dbReference type="Proteomes" id="UP000792457">
    <property type="component" value="Unassembled WGS sequence"/>
</dbReference>
<sequence>MCDVNVTLNDFANSDKAGNSEGFRKKIGFKTLIEEGETQKEEEEEQLQPATVYPLDMWFIIGEYIHPEDVGRFAAICSSTRAVVASPDFWLRLRRRYISGGRRESEKNNYALRAQVIRALRQSYPPLVVRPQFYLRSSTVGIINWWSTIGQRRILRFTGDHHLVLGACCIQLWQEKRKGSLVFYVKLKHPNRTGDVCNASNPEPTESLKCQDEGTPDCWMSRSMGEEILGTEHYDKGKIGDIWFNPEEGCKIIEVMLDKEHLTNGHFGPCPQILGLSLMWACARQSSTTTASSNSRRLDLLFGPPHLTPKAASSLLPKQCVGWKSCGGGWAEPVSEAEEIALSCGTPLPKGAKCGVNRQSCCRGGSAGIVKGLAYPEGIVPVHLPGVQSVRLLDWWDADYPYPGEVKNTE</sequence>
<dbReference type="OrthoDB" id="5955317at2759"/>
<dbReference type="AlphaFoldDB" id="A0A8K0K8B1"/>
<evidence type="ECO:0000313" key="2">
    <source>
        <dbReference type="Proteomes" id="UP000792457"/>
    </source>
</evidence>
<accession>A0A8K0K8B1</accession>
<keyword evidence="2" id="KW-1185">Reference proteome</keyword>
<dbReference type="InterPro" id="IPR026509">
    <property type="entry name" value="TMEM183"/>
</dbReference>
<name>A0A8K0K8B1_LADFU</name>
<proteinExistence type="predicted"/>
<gene>
    <name evidence="1" type="ORF">J437_LFUL010865</name>
</gene>
<dbReference type="PANTHER" id="PTHR20988:SF2">
    <property type="entry name" value="TRANSMEMBRANE PROTEIN 183A-RELATED"/>
    <property type="match status" value="1"/>
</dbReference>
<organism evidence="1 2">
    <name type="scientific">Ladona fulva</name>
    <name type="common">Scarce chaser dragonfly</name>
    <name type="synonym">Libellula fulva</name>
    <dbReference type="NCBI Taxonomy" id="123851"/>
    <lineage>
        <taxon>Eukaryota</taxon>
        <taxon>Metazoa</taxon>
        <taxon>Ecdysozoa</taxon>
        <taxon>Arthropoda</taxon>
        <taxon>Hexapoda</taxon>
        <taxon>Insecta</taxon>
        <taxon>Pterygota</taxon>
        <taxon>Palaeoptera</taxon>
        <taxon>Odonata</taxon>
        <taxon>Epiprocta</taxon>
        <taxon>Anisoptera</taxon>
        <taxon>Libelluloidea</taxon>
        <taxon>Libellulidae</taxon>
        <taxon>Ladona</taxon>
    </lineage>
</organism>
<dbReference type="GO" id="GO:0031647">
    <property type="term" value="P:regulation of protein stability"/>
    <property type="evidence" value="ECO:0007669"/>
    <property type="project" value="TreeGrafter"/>
</dbReference>
<reference evidence="1" key="2">
    <citation type="submission" date="2017-10" db="EMBL/GenBank/DDBJ databases">
        <title>Ladona fulva Genome sequencing and assembly.</title>
        <authorList>
            <person name="Murali S."/>
            <person name="Richards S."/>
            <person name="Bandaranaike D."/>
            <person name="Bellair M."/>
            <person name="Blankenburg K."/>
            <person name="Chao H."/>
            <person name="Dinh H."/>
            <person name="Doddapaneni H."/>
            <person name="Dugan-Rocha S."/>
            <person name="Elkadiri S."/>
            <person name="Gnanaolivu R."/>
            <person name="Hernandez B."/>
            <person name="Skinner E."/>
            <person name="Javaid M."/>
            <person name="Lee S."/>
            <person name="Li M."/>
            <person name="Ming W."/>
            <person name="Munidasa M."/>
            <person name="Muniz J."/>
            <person name="Nguyen L."/>
            <person name="Hughes D."/>
            <person name="Osuji N."/>
            <person name="Pu L.-L."/>
            <person name="Puazo M."/>
            <person name="Qu C."/>
            <person name="Quiroz J."/>
            <person name="Raj R."/>
            <person name="Weissenberger G."/>
            <person name="Xin Y."/>
            <person name="Zou X."/>
            <person name="Han Y."/>
            <person name="Worley K."/>
            <person name="Muzny D."/>
            <person name="Gibbs R."/>
        </authorList>
    </citation>
    <scope>NUCLEOTIDE SEQUENCE</scope>
    <source>
        <strain evidence="1">Sampled in the wild</strain>
    </source>
</reference>
<comment type="caution">
    <text evidence="1">The sequence shown here is derived from an EMBL/GenBank/DDBJ whole genome shotgun (WGS) entry which is preliminary data.</text>
</comment>
<protein>
    <recommendedName>
        <fullName evidence="3">F-box protein</fullName>
    </recommendedName>
</protein>
<evidence type="ECO:0000313" key="1">
    <source>
        <dbReference type="EMBL" id="KAG8230237.1"/>
    </source>
</evidence>
<dbReference type="EMBL" id="KZ308472">
    <property type="protein sequence ID" value="KAG8230237.1"/>
    <property type="molecule type" value="Genomic_DNA"/>
</dbReference>
<reference evidence="1" key="1">
    <citation type="submission" date="2013-04" db="EMBL/GenBank/DDBJ databases">
        <authorList>
            <person name="Qu J."/>
            <person name="Murali S.C."/>
            <person name="Bandaranaike D."/>
            <person name="Bellair M."/>
            <person name="Blankenburg K."/>
            <person name="Chao H."/>
            <person name="Dinh H."/>
            <person name="Doddapaneni H."/>
            <person name="Downs B."/>
            <person name="Dugan-Rocha S."/>
            <person name="Elkadiri S."/>
            <person name="Gnanaolivu R.D."/>
            <person name="Hernandez B."/>
            <person name="Javaid M."/>
            <person name="Jayaseelan J.C."/>
            <person name="Lee S."/>
            <person name="Li M."/>
            <person name="Ming W."/>
            <person name="Munidasa M."/>
            <person name="Muniz J."/>
            <person name="Nguyen L."/>
            <person name="Ongeri F."/>
            <person name="Osuji N."/>
            <person name="Pu L.-L."/>
            <person name="Puazo M."/>
            <person name="Qu C."/>
            <person name="Quiroz J."/>
            <person name="Raj R."/>
            <person name="Weissenberger G."/>
            <person name="Xin Y."/>
            <person name="Zou X."/>
            <person name="Han Y."/>
            <person name="Richards S."/>
            <person name="Worley K."/>
            <person name="Muzny D."/>
            <person name="Gibbs R."/>
        </authorList>
    </citation>
    <scope>NUCLEOTIDE SEQUENCE</scope>
    <source>
        <strain evidence="1">Sampled in the wild</strain>
    </source>
</reference>